<feature type="domain" description="MmeI-like C-terminal" evidence="8">
    <location>
        <begin position="828"/>
        <end position="902"/>
    </location>
</feature>
<gene>
    <name evidence="10" type="ORF">GV368_07330</name>
</gene>
<feature type="domain" description="MmeI-like N-terminal" evidence="5">
    <location>
        <begin position="11"/>
        <end position="177"/>
    </location>
</feature>
<keyword evidence="11" id="KW-1185">Reference proteome</keyword>
<dbReference type="Pfam" id="PF20466">
    <property type="entry name" value="MmeI_TRD"/>
    <property type="match status" value="1"/>
</dbReference>
<dbReference type="InterPro" id="IPR046820">
    <property type="entry name" value="MmeI_TRD"/>
</dbReference>
<evidence type="ECO:0000259" key="6">
    <source>
        <dbReference type="Pfam" id="PF20465"/>
    </source>
</evidence>
<comment type="catalytic activity">
    <reaction evidence="4">
        <text>a 2'-deoxyadenosine in DNA + S-adenosyl-L-methionine = an N(6)-methyl-2'-deoxyadenosine in DNA + S-adenosyl-L-homocysteine + H(+)</text>
        <dbReference type="Rhea" id="RHEA:15197"/>
        <dbReference type="Rhea" id="RHEA-COMP:12418"/>
        <dbReference type="Rhea" id="RHEA-COMP:12419"/>
        <dbReference type="ChEBI" id="CHEBI:15378"/>
        <dbReference type="ChEBI" id="CHEBI:57856"/>
        <dbReference type="ChEBI" id="CHEBI:59789"/>
        <dbReference type="ChEBI" id="CHEBI:90615"/>
        <dbReference type="ChEBI" id="CHEBI:90616"/>
        <dbReference type="EC" id="2.1.1.72"/>
    </reaction>
</comment>
<evidence type="ECO:0000259" key="7">
    <source>
        <dbReference type="Pfam" id="PF20466"/>
    </source>
</evidence>
<dbReference type="InterPro" id="IPR046818">
    <property type="entry name" value="MmeI_C"/>
</dbReference>
<accession>A0ABX1QPK6</accession>
<feature type="domain" description="MmeI-like helicase spacer" evidence="6">
    <location>
        <begin position="183"/>
        <end position="262"/>
    </location>
</feature>
<dbReference type="InterPro" id="IPR046819">
    <property type="entry name" value="MmeI_hel"/>
</dbReference>
<dbReference type="Pfam" id="PF20473">
    <property type="entry name" value="MmeI_Mtase"/>
    <property type="match status" value="1"/>
</dbReference>
<evidence type="ECO:0000259" key="9">
    <source>
        <dbReference type="Pfam" id="PF20473"/>
    </source>
</evidence>
<dbReference type="InterPro" id="IPR002052">
    <property type="entry name" value="DNA_methylase_N6_adenine_CS"/>
</dbReference>
<dbReference type="PANTHER" id="PTHR33841">
    <property type="entry name" value="DNA METHYLTRANSFERASE YEEA-RELATED"/>
    <property type="match status" value="1"/>
</dbReference>
<sequence>MPLSWNEIRARALEFSRRWADACSERAEAQSFWNEFFAIFGVDRKRVASFEKQVTLCRAGTKLRNGRIDAFWKGVLLIEHKSVGQSLERAFTQAIDYFEGLPERDLPRYILVSDFARFRLYDLLNNSEIEFRLADLHKHVKHFAFIAGYRTQEIAPQNPVNIQAAERMGVLHDLLKDSGYTGHALEVLLVRLLFCLFAEDTGIFQPASAFRLWLEERTAPDGSDLGPQLAQLFQVLNTPEDKRAKTLDEQLAAFPYVNGRLFAETLPIASFDTKMRDALLECCGLDWSAISPAIFGALFQSIMDERARRNLGAHYTSEENILKLIKPLFLDALWDEFERVKGNRNKLFEFHKKLRTLTFFDPACGCGNFLVIAYRELRKLELEVLRAGHASGQQFIDIHQLIRIDVDQFYGIEIEEFPAQIAQVALWLIDHQMNLRVSEEFGLYFARIPLRTSPHIHCANALRLDWNDVLPAERASYVLGNPPFVGAKLMDNAQRADAAAIFAGIANAGLLDYVAAWYVKAARYGAANPAIRCAFVSTNSITQGEQVGVLWGWLLAQGIHIHFTHRTFQWSNEARGVAAVHCVIIGFGRQGVEQKVIFEYEDIRGEPHAVIARNINPYLVDGPNVVLPRRSKPLCDVPEIGIGNKPIDNGNYLFTAEEKAEFLKREPAAAKWFRRWLGADEFLNGYERWCLFLGDCPPSELRRMPHVLARVEAVKKFRAASKSAATRKLAETPTRFHVENIPQQPYLLIPRVSSESRLFVPMGFITNGAIASDATLIVPEATIYHFGILSSTMHNAWIRYTCGRLESRYRYSATIVYNNFPWPPNPSAKQRAAIETAAQGVLDARAQFPGASLADLYDPVAMPPALVKAHQKLDAAVDAAYGRKHFKNDAERVAFLFALYHDAILAAKQQMTDSAQAQSQ</sequence>
<evidence type="ECO:0000256" key="2">
    <source>
        <dbReference type="ARBA" id="ARBA00022603"/>
    </source>
</evidence>
<evidence type="ECO:0000256" key="1">
    <source>
        <dbReference type="ARBA" id="ARBA00011900"/>
    </source>
</evidence>
<evidence type="ECO:0000313" key="10">
    <source>
        <dbReference type="EMBL" id="NMH16915.1"/>
    </source>
</evidence>
<dbReference type="EMBL" id="JAAAUB010000009">
    <property type="protein sequence ID" value="NMH16915.1"/>
    <property type="molecule type" value="Genomic_DNA"/>
</dbReference>
<dbReference type="EC" id="2.1.1.72" evidence="1"/>
<protein>
    <recommendedName>
        <fullName evidence="1">site-specific DNA-methyltransferase (adenine-specific)</fullName>
        <ecNumber evidence="1">2.1.1.72</ecNumber>
    </recommendedName>
</protein>
<dbReference type="GO" id="GO:0008168">
    <property type="term" value="F:methyltransferase activity"/>
    <property type="evidence" value="ECO:0007669"/>
    <property type="project" value="UniProtKB-KW"/>
</dbReference>
<evidence type="ECO:0000256" key="3">
    <source>
        <dbReference type="ARBA" id="ARBA00022679"/>
    </source>
</evidence>
<dbReference type="InterPro" id="IPR050953">
    <property type="entry name" value="N4_N6_ade-DNA_methylase"/>
</dbReference>
<feature type="domain" description="MmeI-like target recognition" evidence="7">
    <location>
        <begin position="621"/>
        <end position="824"/>
    </location>
</feature>
<dbReference type="Proteomes" id="UP000669605">
    <property type="component" value="Unassembled WGS sequence"/>
</dbReference>
<dbReference type="InterPro" id="IPR029063">
    <property type="entry name" value="SAM-dependent_MTases_sf"/>
</dbReference>
<dbReference type="Pfam" id="PF20464">
    <property type="entry name" value="MmeI_N"/>
    <property type="match status" value="1"/>
</dbReference>
<comment type="caution">
    <text evidence="10">The sequence shown here is derived from an EMBL/GenBank/DDBJ whole genome shotgun (WGS) entry which is preliminary data.</text>
</comment>
<evidence type="ECO:0000259" key="5">
    <source>
        <dbReference type="Pfam" id="PF20464"/>
    </source>
</evidence>
<dbReference type="InterPro" id="IPR046816">
    <property type="entry name" value="MmeI_Mtase"/>
</dbReference>
<dbReference type="RefSeq" id="WP_169116055.1">
    <property type="nucleotide sequence ID" value="NZ_JAAAUB010000009.1"/>
</dbReference>
<dbReference type="GO" id="GO:0032259">
    <property type="term" value="P:methylation"/>
    <property type="evidence" value="ECO:0007669"/>
    <property type="project" value="UniProtKB-KW"/>
</dbReference>
<organism evidence="10 11">
    <name type="scientific">Tepidiphilus baoligensis</name>
    <dbReference type="NCBI Taxonomy" id="2698687"/>
    <lineage>
        <taxon>Bacteria</taxon>
        <taxon>Pseudomonadati</taxon>
        <taxon>Pseudomonadota</taxon>
        <taxon>Hydrogenophilia</taxon>
        <taxon>Hydrogenophilales</taxon>
        <taxon>Hydrogenophilaceae</taxon>
        <taxon>Tepidiphilus</taxon>
    </lineage>
</organism>
<dbReference type="Gene3D" id="3.40.50.150">
    <property type="entry name" value="Vaccinia Virus protein VP39"/>
    <property type="match status" value="1"/>
</dbReference>
<dbReference type="Pfam" id="PF20467">
    <property type="entry name" value="MmeI_C"/>
    <property type="match status" value="1"/>
</dbReference>
<dbReference type="InterPro" id="IPR046817">
    <property type="entry name" value="MmeI_N"/>
</dbReference>
<evidence type="ECO:0000256" key="4">
    <source>
        <dbReference type="ARBA" id="ARBA00047942"/>
    </source>
</evidence>
<evidence type="ECO:0000313" key="11">
    <source>
        <dbReference type="Proteomes" id="UP000669605"/>
    </source>
</evidence>
<dbReference type="PANTHER" id="PTHR33841:SF1">
    <property type="entry name" value="DNA METHYLTRANSFERASE A"/>
    <property type="match status" value="1"/>
</dbReference>
<feature type="domain" description="MmeI-like DNA-methyltransferase" evidence="9">
    <location>
        <begin position="338"/>
        <end position="598"/>
    </location>
</feature>
<keyword evidence="2 10" id="KW-0489">Methyltransferase</keyword>
<evidence type="ECO:0000259" key="8">
    <source>
        <dbReference type="Pfam" id="PF20467"/>
    </source>
</evidence>
<keyword evidence="3" id="KW-0808">Transferase</keyword>
<name>A0ABX1QPK6_9PROT</name>
<reference evidence="10 11" key="1">
    <citation type="journal article" date="2020" name="Curr. Microbiol.">
        <title>Tepidiphilus baoligensis sp. nov., a Novel Bacterium of the Family Hydrogenophilaceae Isolated from an Oil Reservoir.</title>
        <authorList>
            <person name="Zhang X."/>
            <person name="Wang G."/>
            <person name="Ma X."/>
            <person name="Yu J."/>
            <person name="You J."/>
            <person name="Xue Y."/>
            <person name="Ma Y."/>
        </authorList>
    </citation>
    <scope>NUCLEOTIDE SEQUENCE [LARGE SCALE GENOMIC DNA]</scope>
    <source>
        <strain evidence="10 11">B18-69</strain>
    </source>
</reference>
<dbReference type="Pfam" id="PF20465">
    <property type="entry name" value="MmeI_hel"/>
    <property type="match status" value="1"/>
</dbReference>
<dbReference type="SUPFAM" id="SSF53335">
    <property type="entry name" value="S-adenosyl-L-methionine-dependent methyltransferases"/>
    <property type="match status" value="1"/>
</dbReference>
<dbReference type="PROSITE" id="PS00092">
    <property type="entry name" value="N6_MTASE"/>
    <property type="match status" value="1"/>
</dbReference>
<proteinExistence type="predicted"/>